<protein>
    <submittedName>
        <fullName evidence="1">Uncharacterized protein</fullName>
    </submittedName>
</protein>
<comment type="caution">
    <text evidence="1">The sequence shown here is derived from an EMBL/GenBank/DDBJ whole genome shotgun (WGS) entry which is preliminary data.</text>
</comment>
<proteinExistence type="predicted"/>
<gene>
    <name evidence="1" type="ORF">NS965_20335</name>
</gene>
<dbReference type="RefSeq" id="WP_101617513.1">
    <property type="nucleotide sequence ID" value="NZ_JANLFC010000079.1"/>
</dbReference>
<dbReference type="Proteomes" id="UP001204061">
    <property type="component" value="Unassembled WGS sequence"/>
</dbReference>
<sequence>MADNREFAEQIGAAVASLGTNEALGCMARVMCWVASDHGQAIQFECDLGVVTIEPKQQPLQS</sequence>
<accession>A0AAW5MKD1</accession>
<evidence type="ECO:0000313" key="1">
    <source>
        <dbReference type="EMBL" id="MCR4450736.1"/>
    </source>
</evidence>
<organism evidence="1 2">
    <name type="scientific">Aeromonas veronii</name>
    <dbReference type="NCBI Taxonomy" id="654"/>
    <lineage>
        <taxon>Bacteria</taxon>
        <taxon>Pseudomonadati</taxon>
        <taxon>Pseudomonadota</taxon>
        <taxon>Gammaproteobacteria</taxon>
        <taxon>Aeromonadales</taxon>
        <taxon>Aeromonadaceae</taxon>
        <taxon>Aeromonas</taxon>
    </lineage>
</organism>
<reference evidence="1" key="1">
    <citation type="submission" date="2022-08" db="EMBL/GenBank/DDBJ databases">
        <title>A global survey of hypervirulent Aeromonas hydrophila identified this emerging pathogen in farmed fish in the lower Mekong River basin.</title>
        <authorList>
            <person name="Xu T."/>
            <person name="Rasmussen-Ivey C.R."/>
            <person name="Moen F.S."/>
            <person name="Fernandez Bravo A."/>
            <person name="Lamy B."/>
            <person name="Beaz-Hidalgo R."/>
            <person name="Khan C.D."/>
            <person name="Castro Escarpulli G."/>
            <person name="Yasin I.S.M."/>
            <person name="Figueras M.J."/>
            <person name="Azzam Sayuti M."/>
            <person name="Karim M.M."/>
            <person name="Alam K.M."/>
            <person name="Le T.T.T."/>
            <person name="Thao N.H.P."/>
            <person name="Addo S."/>
            <person name="Duodu S."/>
            <person name="Ali S."/>
            <person name="Mey S."/>
            <person name="Somony T."/>
            <person name="Liles M.R."/>
        </authorList>
    </citation>
    <scope>NUCLEOTIDE SEQUENCE</scope>
    <source>
        <strain evidence="1">0.14</strain>
    </source>
</reference>
<dbReference type="EMBL" id="JANLFC010000079">
    <property type="protein sequence ID" value="MCR4450736.1"/>
    <property type="molecule type" value="Genomic_DNA"/>
</dbReference>
<dbReference type="AlphaFoldDB" id="A0AAW5MKD1"/>
<evidence type="ECO:0000313" key="2">
    <source>
        <dbReference type="Proteomes" id="UP001204061"/>
    </source>
</evidence>
<name>A0AAW5MKD1_AERVE</name>